<dbReference type="EMBL" id="FPAA01000013">
    <property type="protein sequence ID" value="SFS96173.1"/>
    <property type="molecule type" value="Genomic_DNA"/>
</dbReference>
<keyword evidence="7" id="KW-1185">Reference proteome</keyword>
<dbReference type="GO" id="GO:0008270">
    <property type="term" value="F:zinc ion binding"/>
    <property type="evidence" value="ECO:0007669"/>
    <property type="project" value="InterPro"/>
</dbReference>
<dbReference type="Proteomes" id="UP000198660">
    <property type="component" value="Unassembled WGS sequence"/>
</dbReference>
<keyword evidence="4" id="KW-0862">Zinc</keyword>
<dbReference type="OrthoDB" id="2381527at2"/>
<dbReference type="RefSeq" id="WP_091838888.1">
    <property type="nucleotide sequence ID" value="NZ_FPAA01000013.1"/>
</dbReference>
<evidence type="ECO:0000256" key="2">
    <source>
        <dbReference type="ARBA" id="ARBA00022723"/>
    </source>
</evidence>
<protein>
    <submittedName>
        <fullName evidence="6">Matrixin</fullName>
    </submittedName>
</protein>
<evidence type="ECO:0000313" key="7">
    <source>
        <dbReference type="Proteomes" id="UP000198660"/>
    </source>
</evidence>
<dbReference type="GO" id="GO:0031012">
    <property type="term" value="C:extracellular matrix"/>
    <property type="evidence" value="ECO:0007669"/>
    <property type="project" value="InterPro"/>
</dbReference>
<keyword evidence="1" id="KW-0645">Protease</keyword>
<dbReference type="SUPFAM" id="SSF55486">
    <property type="entry name" value="Metalloproteases ('zincins'), catalytic domain"/>
    <property type="match status" value="1"/>
</dbReference>
<feature type="domain" description="Peptidase M10 metallopeptidase" evidence="5">
    <location>
        <begin position="210"/>
        <end position="277"/>
    </location>
</feature>
<name>A0A1I6U3Y4_9BACL</name>
<evidence type="ECO:0000256" key="3">
    <source>
        <dbReference type="ARBA" id="ARBA00022801"/>
    </source>
</evidence>
<evidence type="ECO:0000313" key="6">
    <source>
        <dbReference type="EMBL" id="SFS96173.1"/>
    </source>
</evidence>
<dbReference type="InterPro" id="IPR024079">
    <property type="entry name" value="MetalloPept_cat_dom_sf"/>
</dbReference>
<gene>
    <name evidence="6" type="ORF">SAMN05444972_11352</name>
</gene>
<dbReference type="GO" id="GO:0004222">
    <property type="term" value="F:metalloendopeptidase activity"/>
    <property type="evidence" value="ECO:0007669"/>
    <property type="project" value="InterPro"/>
</dbReference>
<dbReference type="GO" id="GO:0006508">
    <property type="term" value="P:proteolysis"/>
    <property type="evidence" value="ECO:0007669"/>
    <property type="project" value="UniProtKB-KW"/>
</dbReference>
<organism evidence="6 7">
    <name type="scientific">Marininema halotolerans</name>
    <dbReference type="NCBI Taxonomy" id="1155944"/>
    <lineage>
        <taxon>Bacteria</taxon>
        <taxon>Bacillati</taxon>
        <taxon>Bacillota</taxon>
        <taxon>Bacilli</taxon>
        <taxon>Bacillales</taxon>
        <taxon>Thermoactinomycetaceae</taxon>
        <taxon>Marininema</taxon>
    </lineage>
</organism>
<dbReference type="Gene3D" id="3.40.390.10">
    <property type="entry name" value="Collagenase (Catalytic Domain)"/>
    <property type="match status" value="1"/>
</dbReference>
<proteinExistence type="predicted"/>
<dbReference type="Pfam" id="PF00413">
    <property type="entry name" value="Peptidase_M10"/>
    <property type="match status" value="1"/>
</dbReference>
<evidence type="ECO:0000256" key="1">
    <source>
        <dbReference type="ARBA" id="ARBA00022670"/>
    </source>
</evidence>
<dbReference type="InterPro" id="IPR001818">
    <property type="entry name" value="Pept_M10_metallopeptidase"/>
</dbReference>
<keyword evidence="3" id="KW-0378">Hydrolase</keyword>
<reference evidence="7" key="1">
    <citation type="submission" date="2016-10" db="EMBL/GenBank/DDBJ databases">
        <authorList>
            <person name="Varghese N."/>
            <person name="Submissions S."/>
        </authorList>
    </citation>
    <scope>NUCLEOTIDE SEQUENCE [LARGE SCALE GENOMIC DNA]</scope>
    <source>
        <strain evidence="7">DSM 45789</strain>
    </source>
</reference>
<evidence type="ECO:0000259" key="5">
    <source>
        <dbReference type="Pfam" id="PF00413"/>
    </source>
</evidence>
<keyword evidence="2" id="KW-0479">Metal-binding</keyword>
<evidence type="ECO:0000256" key="4">
    <source>
        <dbReference type="ARBA" id="ARBA00022833"/>
    </source>
</evidence>
<sequence length="284" mass="31986">MSGPTFNGTRVGKLPIGITIAPFSKRLKEIYSTSDYKKLYGDVDIVGLEKLLISITTEAVNQWNTLLERQVFEFQKPVEPKPNSPEVSDCGVMKNNVIIYPAIIPAEIFKLGGTFMYYIDENGKSFNSKLMQTSQPIDNPSLVNCGTIRMNFSALEKKVSKIITASEIFKLKAYIEHLKKQTEDSGEKFDITKYDIASEDDIEATVIKNVGKDDIVINQFNYLFSITHELGHVLGLDHTIDMNSIMYHGLNHRVAKSMSENKWKIGKSDIAAIVALYQMKKMTV</sequence>
<accession>A0A1I6U3Y4</accession>
<dbReference type="AlphaFoldDB" id="A0A1I6U3Y4"/>